<keyword evidence="2" id="KW-1185">Reference proteome</keyword>
<organism evidence="1 2">
    <name type="scientific">Spiromyces aspiralis</name>
    <dbReference type="NCBI Taxonomy" id="68401"/>
    <lineage>
        <taxon>Eukaryota</taxon>
        <taxon>Fungi</taxon>
        <taxon>Fungi incertae sedis</taxon>
        <taxon>Zoopagomycota</taxon>
        <taxon>Kickxellomycotina</taxon>
        <taxon>Kickxellomycetes</taxon>
        <taxon>Kickxellales</taxon>
        <taxon>Kickxellaceae</taxon>
        <taxon>Spiromyces</taxon>
    </lineage>
</organism>
<accession>A0ACC1HYM7</accession>
<gene>
    <name evidence="1" type="ORF">EV182_000149</name>
</gene>
<reference evidence="1" key="1">
    <citation type="submission" date="2022-06" db="EMBL/GenBank/DDBJ databases">
        <title>Phylogenomic reconstructions and comparative analyses of Kickxellomycotina fungi.</title>
        <authorList>
            <person name="Reynolds N.K."/>
            <person name="Stajich J.E."/>
            <person name="Barry K."/>
            <person name="Grigoriev I.V."/>
            <person name="Crous P."/>
            <person name="Smith M.E."/>
        </authorList>
    </citation>
    <scope>NUCLEOTIDE SEQUENCE</scope>
    <source>
        <strain evidence="1">RSA 2271</strain>
    </source>
</reference>
<dbReference type="EMBL" id="JAMZIH010000004">
    <property type="protein sequence ID" value="KAJ1680367.1"/>
    <property type="molecule type" value="Genomic_DNA"/>
</dbReference>
<evidence type="ECO:0000313" key="2">
    <source>
        <dbReference type="Proteomes" id="UP001145114"/>
    </source>
</evidence>
<dbReference type="Proteomes" id="UP001145114">
    <property type="component" value="Unassembled WGS sequence"/>
</dbReference>
<comment type="caution">
    <text evidence="1">The sequence shown here is derived from an EMBL/GenBank/DDBJ whole genome shotgun (WGS) entry which is preliminary data.</text>
</comment>
<protein>
    <submittedName>
        <fullName evidence="1">Uncharacterized protein</fullName>
    </submittedName>
</protein>
<name>A0ACC1HYM7_9FUNG</name>
<proteinExistence type="predicted"/>
<sequence>MSQAIALCVQIRSPNVPTPSGFSVQAGSQDSVVQLKQLIQQEHPRRPPYRQMRLFYQGRELLDGDTLDQYIRDADAPVTVHMFVAAWVPPPSPLPQPSTEKVPPAVADPARGMLPPPRLGQDQQQKQSTPKTNGEYDAVPRGQAQLTHASNSSPQFHRHDSREIKGGQDIPAAQRPDHLPRQPPAVSIISLGHAFQYVLIK</sequence>
<evidence type="ECO:0000313" key="1">
    <source>
        <dbReference type="EMBL" id="KAJ1680367.1"/>
    </source>
</evidence>